<name>A0A069PG66_9BURK</name>
<dbReference type="AlphaFoldDB" id="A0A069PG66"/>
<dbReference type="Proteomes" id="UP000027466">
    <property type="component" value="Unassembled WGS sequence"/>
</dbReference>
<reference evidence="1 2" key="1">
    <citation type="submission" date="2014-03" db="EMBL/GenBank/DDBJ databases">
        <title>Draft Genome Sequences of Four Burkholderia Strains.</title>
        <authorList>
            <person name="Liu X.Y."/>
            <person name="Li C.X."/>
            <person name="Xu J.H."/>
        </authorList>
    </citation>
    <scope>NUCLEOTIDE SEQUENCE [LARGE SCALE GENOMIC DNA]</scope>
    <source>
        <strain evidence="1 2">DSM 50014</strain>
    </source>
</reference>
<evidence type="ECO:0000313" key="1">
    <source>
        <dbReference type="EMBL" id="KDR39497.1"/>
    </source>
</evidence>
<protein>
    <submittedName>
        <fullName evidence="1">Uncharacterized protein</fullName>
    </submittedName>
</protein>
<organism evidence="1 2">
    <name type="scientific">Caballeronia glathei</name>
    <dbReference type="NCBI Taxonomy" id="60547"/>
    <lineage>
        <taxon>Bacteria</taxon>
        <taxon>Pseudomonadati</taxon>
        <taxon>Pseudomonadota</taxon>
        <taxon>Betaproteobacteria</taxon>
        <taxon>Burkholderiales</taxon>
        <taxon>Burkholderiaceae</taxon>
        <taxon>Caballeronia</taxon>
    </lineage>
</organism>
<sequence length="90" mass="10603">MSTSYVVFCQAYEEPVWGEQVIDWIHTGIVRVYRNRLRKAVFEWVGCPHVEFNLAEVRRTYPICKFADVGQDRPSVAHRAKIPFPDRRHA</sequence>
<proteinExistence type="predicted"/>
<accession>A0A069PG66</accession>
<dbReference type="RefSeq" id="WP_035942490.1">
    <property type="nucleotide sequence ID" value="NZ_CADFFX010000001.1"/>
</dbReference>
<comment type="caution">
    <text evidence="1">The sequence shown here is derived from an EMBL/GenBank/DDBJ whole genome shotgun (WGS) entry which is preliminary data.</text>
</comment>
<keyword evidence="2" id="KW-1185">Reference proteome</keyword>
<dbReference type="EMBL" id="JFHC01000058">
    <property type="protein sequence ID" value="KDR39497.1"/>
    <property type="molecule type" value="Genomic_DNA"/>
</dbReference>
<gene>
    <name evidence="1" type="ORF">BG61_31925</name>
</gene>
<dbReference type="STRING" id="60547.GCA_000751215_06282"/>
<evidence type="ECO:0000313" key="2">
    <source>
        <dbReference type="Proteomes" id="UP000027466"/>
    </source>
</evidence>